<evidence type="ECO:0000313" key="10">
    <source>
        <dbReference type="EMBL" id="MXG91032.1"/>
    </source>
</evidence>
<dbReference type="InterPro" id="IPR002724">
    <property type="entry name" value="Pyruvoyl-dep_arg_deCO2ase"/>
</dbReference>
<dbReference type="InterPro" id="IPR016105">
    <property type="entry name" value="Pyr-dep_his/arg-deCO2ase_sand"/>
</dbReference>
<feature type="region of interest" description="Disordered" evidence="9">
    <location>
        <begin position="1"/>
        <end position="25"/>
    </location>
</feature>
<dbReference type="EMBL" id="WUEK01000010">
    <property type="protein sequence ID" value="MXG91032.1"/>
    <property type="molecule type" value="Genomic_DNA"/>
</dbReference>
<evidence type="ECO:0000256" key="7">
    <source>
        <dbReference type="ARBA" id="ARBA00023317"/>
    </source>
</evidence>
<proteinExistence type="inferred from homology"/>
<evidence type="ECO:0000256" key="8">
    <source>
        <dbReference type="ARBA" id="ARBA00049309"/>
    </source>
</evidence>
<dbReference type="RefSeq" id="WP_160878968.1">
    <property type="nucleotide sequence ID" value="NZ_WUEK01000010.1"/>
</dbReference>
<keyword evidence="7" id="KW-0670">Pyruvate</keyword>
<dbReference type="PANTHER" id="PTHR40438:SF1">
    <property type="entry name" value="PYRUVOYL-DEPENDENT ARGININE DECARBOXYLASE"/>
    <property type="match status" value="1"/>
</dbReference>
<dbReference type="Proteomes" id="UP000473325">
    <property type="component" value="Unassembled WGS sequence"/>
</dbReference>
<dbReference type="Pfam" id="PF01862">
    <property type="entry name" value="PvlArgDC"/>
    <property type="match status" value="1"/>
</dbReference>
<evidence type="ECO:0000256" key="4">
    <source>
        <dbReference type="ARBA" id="ARBA00014727"/>
    </source>
</evidence>
<feature type="compositionally biased region" description="Low complexity" evidence="9">
    <location>
        <begin position="214"/>
        <end position="229"/>
    </location>
</feature>
<keyword evidence="6" id="KW-0456">Lyase</keyword>
<evidence type="ECO:0000256" key="9">
    <source>
        <dbReference type="SAM" id="MobiDB-lite"/>
    </source>
</evidence>
<dbReference type="AlphaFoldDB" id="A0A6L7F2G3"/>
<feature type="region of interest" description="Disordered" evidence="9">
    <location>
        <begin position="198"/>
        <end position="242"/>
    </location>
</feature>
<evidence type="ECO:0000313" key="11">
    <source>
        <dbReference type="Proteomes" id="UP000473325"/>
    </source>
</evidence>
<dbReference type="SFLD" id="SFLDG01170">
    <property type="entry name" value="Pyruvoyl-dependent_arginine_de"/>
    <property type="match status" value="1"/>
</dbReference>
<dbReference type="EC" id="4.1.1.19" evidence="3"/>
<accession>A0A6L7F2G3</accession>
<dbReference type="GO" id="GO:0006527">
    <property type="term" value="P:L-arginine catabolic process"/>
    <property type="evidence" value="ECO:0007669"/>
    <property type="project" value="InterPro"/>
</dbReference>
<organism evidence="10 11">
    <name type="scientific">Nocardioides flavescens</name>
    <dbReference type="NCBI Taxonomy" id="2691959"/>
    <lineage>
        <taxon>Bacteria</taxon>
        <taxon>Bacillati</taxon>
        <taxon>Actinomycetota</taxon>
        <taxon>Actinomycetes</taxon>
        <taxon>Propionibacteriales</taxon>
        <taxon>Nocardioidaceae</taxon>
        <taxon>Nocardioides</taxon>
    </lineage>
</organism>
<evidence type="ECO:0000256" key="5">
    <source>
        <dbReference type="ARBA" id="ARBA00022793"/>
    </source>
</evidence>
<comment type="similarity">
    <text evidence="2">Belongs to the pyruvoyl-dependent arginine decarboxylase family.</text>
</comment>
<comment type="cofactor">
    <cofactor evidence="1">
        <name>pyruvate</name>
        <dbReference type="ChEBI" id="CHEBI:15361"/>
    </cofactor>
</comment>
<dbReference type="SFLD" id="SFLDS00055">
    <property type="entry name" value="Pyruvoyl-Dependent_Histidine/A"/>
    <property type="match status" value="1"/>
</dbReference>
<evidence type="ECO:0000256" key="6">
    <source>
        <dbReference type="ARBA" id="ARBA00023239"/>
    </source>
</evidence>
<comment type="catalytic activity">
    <reaction evidence="8">
        <text>L-arginine + H(+) = agmatine + CO2</text>
        <dbReference type="Rhea" id="RHEA:17641"/>
        <dbReference type="ChEBI" id="CHEBI:15378"/>
        <dbReference type="ChEBI" id="CHEBI:16526"/>
        <dbReference type="ChEBI" id="CHEBI:32682"/>
        <dbReference type="ChEBI" id="CHEBI:58145"/>
        <dbReference type="EC" id="4.1.1.19"/>
    </reaction>
</comment>
<protein>
    <recommendedName>
        <fullName evidence="4">Pyruvoyl-dependent arginine decarboxylase AaxB</fullName>
        <ecNumber evidence="3">4.1.1.19</ecNumber>
    </recommendedName>
</protein>
<keyword evidence="5" id="KW-0210">Decarboxylase</keyword>
<dbReference type="Gene3D" id="3.50.20.10">
    <property type="entry name" value="Pyruvoyl-Dependent Histidine Decarboxylase, subunit B"/>
    <property type="match status" value="1"/>
</dbReference>
<name>A0A6L7F2G3_9ACTN</name>
<evidence type="ECO:0000256" key="3">
    <source>
        <dbReference type="ARBA" id="ARBA00012426"/>
    </source>
</evidence>
<dbReference type="PANTHER" id="PTHR40438">
    <property type="entry name" value="PYRUVOYL-DEPENDENT ARGININE DECARBOXYLASE"/>
    <property type="match status" value="1"/>
</dbReference>
<reference evidence="10 11" key="1">
    <citation type="submission" date="2019-12" db="EMBL/GenBank/DDBJ databases">
        <authorList>
            <person name="Kun Z."/>
        </authorList>
    </citation>
    <scope>NUCLEOTIDE SEQUENCE [LARGE SCALE GENOMIC DNA]</scope>
    <source>
        <strain evidence="10 11">YIM 123512</strain>
    </source>
</reference>
<gene>
    <name evidence="10" type="ORF">GRQ65_15900</name>
</gene>
<evidence type="ECO:0000256" key="1">
    <source>
        <dbReference type="ARBA" id="ARBA00001928"/>
    </source>
</evidence>
<dbReference type="InterPro" id="IPR016104">
    <property type="entry name" value="Pyr-dep_his/arg-deCO2ase"/>
</dbReference>
<dbReference type="SUPFAM" id="SSF56271">
    <property type="entry name" value="Pyruvoyl-dependent histidine and arginine decarboxylases"/>
    <property type="match status" value="1"/>
</dbReference>
<dbReference type="GO" id="GO:0008792">
    <property type="term" value="F:arginine decarboxylase activity"/>
    <property type="evidence" value="ECO:0007669"/>
    <property type="project" value="UniProtKB-EC"/>
</dbReference>
<evidence type="ECO:0000256" key="2">
    <source>
        <dbReference type="ARBA" id="ARBA00008611"/>
    </source>
</evidence>
<sequence length="437" mass="47346">MSLAPSAQRRDAARPTSGLDITIRTGSGTGRTRISAFDHALHLAGVADFNLVTLSSVIPTGARLRHVDAPLPGGHGDLLFCVRAEAFAERPGDVAWAGLGWVTDETGGGLFVEHHGSSEDEVVGLIEASLADMRSYRRADYGPVQMALTSAECFDDPVCALALAAYRVSTWDDEPQAEAPSATYDAPYAAATHHRAPVTGSLSDLDDPTHPAGSSEPSEASVVAPSSSRLPPPPASHGSVELPVPEVCRGAVARVTIESEVDYTTARTFYRLYRASFEQLATQAVARHVLHESEFLEEMLDPRVQKYVAWDDEDVAVGLTTLTTDLETVPWISAAWFAEHYPEQYARHAIYYFGLALVHPDRQGAKVLHALLEPMTLTVVRNGGVGAWDLCGLNNDRGFARVYPQLFAQHGEVVVEPIDTQTYYAARYVGPELEEQP</sequence>
<comment type="caution">
    <text evidence="10">The sequence shown here is derived from an EMBL/GenBank/DDBJ whole genome shotgun (WGS) entry which is preliminary data.</text>
</comment>
<keyword evidence="11" id="KW-1185">Reference proteome</keyword>